<dbReference type="EMBL" id="JAGYWB010000013">
    <property type="protein sequence ID" value="KAI0499692.1"/>
    <property type="molecule type" value="Genomic_DNA"/>
</dbReference>
<comment type="caution">
    <text evidence="1">The sequence shown here is derived from an EMBL/GenBank/DDBJ whole genome shotgun (WGS) entry which is preliminary data.</text>
</comment>
<evidence type="ECO:0000313" key="2">
    <source>
        <dbReference type="Proteomes" id="UP000829196"/>
    </source>
</evidence>
<name>A0A8T3AVE1_DENNO</name>
<gene>
    <name evidence="1" type="ORF">KFK09_017900</name>
</gene>
<reference evidence="1" key="1">
    <citation type="journal article" date="2022" name="Front. Genet.">
        <title>Chromosome-Scale Assembly of the Dendrobium nobile Genome Provides Insights Into the Molecular Mechanism of the Biosynthesis of the Medicinal Active Ingredient of Dendrobium.</title>
        <authorList>
            <person name="Xu Q."/>
            <person name="Niu S.-C."/>
            <person name="Li K.-L."/>
            <person name="Zheng P.-J."/>
            <person name="Zhang X.-J."/>
            <person name="Jia Y."/>
            <person name="Liu Y."/>
            <person name="Niu Y.-X."/>
            <person name="Yu L.-H."/>
            <person name="Chen D.-F."/>
            <person name="Zhang G.-Q."/>
        </authorList>
    </citation>
    <scope>NUCLEOTIDE SEQUENCE</scope>
    <source>
        <tissue evidence="1">Leaf</tissue>
    </source>
</reference>
<keyword evidence="2" id="KW-1185">Reference proteome</keyword>
<sequence>MPMVTVDAGFELNPAKRQKNAKLNITVSARLHGVFDIFVLNPGYGKSDRSADLWDKAEEARERVKDHYLLSDRAPVFASDPTSIKIS</sequence>
<evidence type="ECO:0000313" key="1">
    <source>
        <dbReference type="EMBL" id="KAI0499692.1"/>
    </source>
</evidence>
<proteinExistence type="predicted"/>
<dbReference type="Proteomes" id="UP000829196">
    <property type="component" value="Unassembled WGS sequence"/>
</dbReference>
<dbReference type="AlphaFoldDB" id="A0A8T3AVE1"/>
<protein>
    <submittedName>
        <fullName evidence="1">Uncharacterized protein</fullName>
    </submittedName>
</protein>
<accession>A0A8T3AVE1</accession>
<organism evidence="1 2">
    <name type="scientific">Dendrobium nobile</name>
    <name type="common">Orchid</name>
    <dbReference type="NCBI Taxonomy" id="94219"/>
    <lineage>
        <taxon>Eukaryota</taxon>
        <taxon>Viridiplantae</taxon>
        <taxon>Streptophyta</taxon>
        <taxon>Embryophyta</taxon>
        <taxon>Tracheophyta</taxon>
        <taxon>Spermatophyta</taxon>
        <taxon>Magnoliopsida</taxon>
        <taxon>Liliopsida</taxon>
        <taxon>Asparagales</taxon>
        <taxon>Orchidaceae</taxon>
        <taxon>Epidendroideae</taxon>
        <taxon>Malaxideae</taxon>
        <taxon>Dendrobiinae</taxon>
        <taxon>Dendrobium</taxon>
    </lineage>
</organism>